<dbReference type="PANTHER" id="PTHR30006">
    <property type="entry name" value="THIAMINE-BINDING PERIPLASMIC PROTEIN-RELATED"/>
    <property type="match status" value="1"/>
</dbReference>
<evidence type="ECO:0000256" key="2">
    <source>
        <dbReference type="ARBA" id="ARBA00022729"/>
    </source>
</evidence>
<keyword evidence="3" id="KW-0479">Metal-binding</keyword>
<evidence type="ECO:0000256" key="3">
    <source>
        <dbReference type="PIRSR" id="PIRSR002825-1"/>
    </source>
</evidence>
<dbReference type="Proteomes" id="UP000184268">
    <property type="component" value="Unassembled WGS sequence"/>
</dbReference>
<dbReference type="RefSeq" id="WP_067657808.1">
    <property type="nucleotide sequence ID" value="NZ_FQXG01000002.1"/>
</dbReference>
<organism evidence="5 6">
    <name type="scientific">Ferrimonas marina</name>
    <dbReference type="NCBI Taxonomy" id="299255"/>
    <lineage>
        <taxon>Bacteria</taxon>
        <taxon>Pseudomonadati</taxon>
        <taxon>Pseudomonadota</taxon>
        <taxon>Gammaproteobacteria</taxon>
        <taxon>Alteromonadales</taxon>
        <taxon>Ferrimonadaceae</taxon>
        <taxon>Ferrimonas</taxon>
    </lineage>
</organism>
<name>A0A1M5R472_9GAMM</name>
<dbReference type="InterPro" id="IPR006059">
    <property type="entry name" value="SBP"/>
</dbReference>
<feature type="signal peptide" evidence="4">
    <location>
        <begin position="1"/>
        <end position="23"/>
    </location>
</feature>
<dbReference type="SUPFAM" id="SSF53850">
    <property type="entry name" value="Periplasmic binding protein-like II"/>
    <property type="match status" value="1"/>
</dbReference>
<dbReference type="STRING" id="299255.SAMN02745129_1460"/>
<dbReference type="OrthoDB" id="9769567at2"/>
<reference evidence="5 6" key="1">
    <citation type="submission" date="2016-11" db="EMBL/GenBank/DDBJ databases">
        <authorList>
            <person name="Jaros S."/>
            <person name="Januszkiewicz K."/>
            <person name="Wedrychowicz H."/>
        </authorList>
    </citation>
    <scope>NUCLEOTIDE SEQUENCE [LARGE SCALE GENOMIC DNA]</scope>
    <source>
        <strain evidence="5 6">DSM 16917</strain>
    </source>
</reference>
<gene>
    <name evidence="5" type="ORF">SAMN02745129_1460</name>
</gene>
<proteinExistence type="inferred from homology"/>
<accession>A0A1M5R472</accession>
<keyword evidence="3" id="KW-0408">Iron</keyword>
<evidence type="ECO:0000313" key="6">
    <source>
        <dbReference type="Proteomes" id="UP000184268"/>
    </source>
</evidence>
<feature type="binding site" evidence="3">
    <location>
        <position position="224"/>
    </location>
    <ligand>
        <name>Fe cation</name>
        <dbReference type="ChEBI" id="CHEBI:24875"/>
    </ligand>
</feature>
<dbReference type="EMBL" id="FQXG01000002">
    <property type="protein sequence ID" value="SHH20563.1"/>
    <property type="molecule type" value="Genomic_DNA"/>
</dbReference>
<dbReference type="InterPro" id="IPR026045">
    <property type="entry name" value="Ferric-bd"/>
</dbReference>
<dbReference type="Pfam" id="PF13416">
    <property type="entry name" value="SBP_bac_8"/>
    <property type="match status" value="1"/>
</dbReference>
<keyword evidence="2 4" id="KW-0732">Signal</keyword>
<evidence type="ECO:0000313" key="5">
    <source>
        <dbReference type="EMBL" id="SHH20563.1"/>
    </source>
</evidence>
<evidence type="ECO:0000256" key="1">
    <source>
        <dbReference type="ARBA" id="ARBA00008520"/>
    </source>
</evidence>
<dbReference type="Gene3D" id="3.40.190.10">
    <property type="entry name" value="Periplasmic binding protein-like II"/>
    <property type="match status" value="2"/>
</dbReference>
<keyword evidence="6" id="KW-1185">Reference proteome</keyword>
<dbReference type="GO" id="GO:0046872">
    <property type="term" value="F:metal ion binding"/>
    <property type="evidence" value="ECO:0007669"/>
    <property type="project" value="UniProtKB-KW"/>
</dbReference>
<dbReference type="PIRSF" id="PIRSF002825">
    <property type="entry name" value="CfbpA"/>
    <property type="match status" value="1"/>
</dbReference>
<dbReference type="AlphaFoldDB" id="A0A1M5R472"/>
<feature type="chain" id="PRO_5009913359" evidence="4">
    <location>
        <begin position="24"/>
        <end position="342"/>
    </location>
</feature>
<sequence>MFRLVIRPLAALLLTVAALSAQASTLTVYTSRQPHLVAPILDQFSEQTGIKTELRFIAPAKLDDQLQAEGAGSAADLVLVNNLARLASLVDRNLTQPVDEPALQQRIPEGFRDPDQHWFALTWRTRNIFTSAPHPADSAPSHEALSYEALAQPQYRGRVCMRSIDSPFNQGLVAWMIARHGEAETRQWLEGLKANLARQPEGTDRMQIRAVARGECDYAVANSYYLGDMLQDPRFAEDAAGAQIHFPNQDSGGTHLNVSGMVMARHASNPQAARQLMAFLASKPVQQAYAAANWEYPVNPEASPSETLAQWDSFKADNGALHLLLPFYPAAQRLSDEVAFDQ</sequence>
<feature type="binding site" evidence="3">
    <location>
        <position position="225"/>
    </location>
    <ligand>
        <name>Fe cation</name>
        <dbReference type="ChEBI" id="CHEBI:24875"/>
    </ligand>
</feature>
<dbReference type="GO" id="GO:0030288">
    <property type="term" value="C:outer membrane-bounded periplasmic space"/>
    <property type="evidence" value="ECO:0007669"/>
    <property type="project" value="TreeGrafter"/>
</dbReference>
<dbReference type="PANTHER" id="PTHR30006:SF15">
    <property type="entry name" value="IRON-UTILIZATION PERIPLASMIC PROTEIN"/>
    <property type="match status" value="1"/>
</dbReference>
<protein>
    <submittedName>
        <fullName evidence="5">Iron(III) transport system substrate-binding protein</fullName>
    </submittedName>
</protein>
<evidence type="ECO:0000256" key="4">
    <source>
        <dbReference type="SAM" id="SignalP"/>
    </source>
</evidence>
<comment type="similarity">
    <text evidence="1">Belongs to the bacterial solute-binding protein 1 family.</text>
</comment>